<feature type="transmembrane region" description="Helical" evidence="1">
    <location>
        <begin position="22"/>
        <end position="43"/>
    </location>
</feature>
<proteinExistence type="predicted"/>
<name>A0A164I4Q2_9NOCA</name>
<evidence type="ECO:0000313" key="3">
    <source>
        <dbReference type="EMBL" id="KZM69097.1"/>
    </source>
</evidence>
<accession>A0A164I4Q2</accession>
<dbReference type="InterPro" id="IPR032693">
    <property type="entry name" value="YtkA-like_dom"/>
</dbReference>
<keyword evidence="1" id="KW-1133">Transmembrane helix</keyword>
<reference evidence="3 4" key="1">
    <citation type="submission" date="2016-04" db="EMBL/GenBank/DDBJ databases">
        <authorList>
            <person name="Evans L.H."/>
            <person name="Alamgir A."/>
            <person name="Owens N."/>
            <person name="Weber N.D."/>
            <person name="Virtaneva K."/>
            <person name="Barbian K."/>
            <person name="Babar A."/>
            <person name="Rosenke K."/>
        </authorList>
    </citation>
    <scope>NUCLEOTIDE SEQUENCE [LARGE SCALE GENOMIC DNA]</scope>
    <source>
        <strain evidence="3 4">IFM 0406</strain>
    </source>
</reference>
<keyword evidence="1" id="KW-0812">Transmembrane</keyword>
<keyword evidence="1" id="KW-0472">Membrane</keyword>
<comment type="caution">
    <text evidence="3">The sequence shown here is derived from an EMBL/GenBank/DDBJ whole genome shotgun (WGS) entry which is preliminary data.</text>
</comment>
<evidence type="ECO:0000259" key="2">
    <source>
        <dbReference type="Pfam" id="PF13115"/>
    </source>
</evidence>
<dbReference type="OrthoDB" id="4554919at2"/>
<evidence type="ECO:0000256" key="1">
    <source>
        <dbReference type="SAM" id="Phobius"/>
    </source>
</evidence>
<keyword evidence="4" id="KW-1185">Reference proteome</keyword>
<evidence type="ECO:0000313" key="4">
    <source>
        <dbReference type="Proteomes" id="UP000076512"/>
    </source>
</evidence>
<dbReference type="EMBL" id="LWGR01000021">
    <property type="protein sequence ID" value="KZM69097.1"/>
    <property type="molecule type" value="Genomic_DNA"/>
</dbReference>
<gene>
    <name evidence="3" type="ORF">AWN90_15345</name>
</gene>
<dbReference type="Pfam" id="PF13115">
    <property type="entry name" value="YtkA"/>
    <property type="match status" value="1"/>
</dbReference>
<dbReference type="STRING" id="455432.AWN90_15345"/>
<dbReference type="RefSeq" id="WP_067581262.1">
    <property type="nucleotide sequence ID" value="NZ_JABMCZ010000002.1"/>
</dbReference>
<dbReference type="Proteomes" id="UP000076512">
    <property type="component" value="Unassembled WGS sequence"/>
</dbReference>
<feature type="domain" description="YtkA-like" evidence="2">
    <location>
        <begin position="60"/>
        <end position="133"/>
    </location>
</feature>
<dbReference type="AlphaFoldDB" id="A0A164I4Q2"/>
<organism evidence="3 4">
    <name type="scientific">Nocardia terpenica</name>
    <dbReference type="NCBI Taxonomy" id="455432"/>
    <lineage>
        <taxon>Bacteria</taxon>
        <taxon>Bacillati</taxon>
        <taxon>Actinomycetota</taxon>
        <taxon>Actinomycetes</taxon>
        <taxon>Mycobacteriales</taxon>
        <taxon>Nocardiaceae</taxon>
        <taxon>Nocardia</taxon>
    </lineage>
</organism>
<protein>
    <recommendedName>
        <fullName evidence="2">YtkA-like domain-containing protein</fullName>
    </recommendedName>
</protein>
<sequence length="154" mass="16151">MTTAAEIPVPATESAVGRGRRLLWPGIVIAVLALLGLVVWLAWPAAPGAQVLHTGTDRHVVTVTVHNVRVGTSDIDVAVDDRSGNPVPRAVIRVDAIEPRMGYAAQPVPATPTAPGRYRAAAVPFMMTGPWQLGLSIATPDGTDQLTLPLWIGG</sequence>